<dbReference type="InterPro" id="IPR050327">
    <property type="entry name" value="Proton-linked_MCT"/>
</dbReference>
<evidence type="ECO:0000256" key="4">
    <source>
        <dbReference type="ARBA" id="ARBA00022989"/>
    </source>
</evidence>
<feature type="transmembrane region" description="Helical" evidence="6">
    <location>
        <begin position="357"/>
        <end position="380"/>
    </location>
</feature>
<dbReference type="InterPro" id="IPR011701">
    <property type="entry name" value="MFS"/>
</dbReference>
<dbReference type="Gene3D" id="1.20.1250.20">
    <property type="entry name" value="MFS general substrate transporter like domains"/>
    <property type="match status" value="1"/>
</dbReference>
<keyword evidence="4 6" id="KW-1133">Transmembrane helix</keyword>
<sequence length="432" mass="46533">MKKHKIFYGWWIVLGALLLTSTLVPSVVAMANKFLIPVTAEMGISRSAFTLSNTILQSVGIFLSPFVAKKITTGNLRTIQSVSIIVFTLAYASYGLAQSPIHLYLSSFIIGICYLFSTIIPISIVITNWFVKKRGLAMSIAMTGIGVGGFVFSPLITMWLERFGWRTTYMIMAVILLVVSLPVALFVFKKKPSDMGLEPYGASEPLSQTASKETNQAESVTVELATKDVLRKPFFIILLIGMALNGIINSGALGQFPPALEEMQSPAVAATVISVYSIVGVLGKLILGWVNDRWGVVVSSIFGCVTFGAAFVCMFFGSSIVMVYLMAVVFGLGIGIGSVSPPLVTASIFGAEQYGEVYGYVSSALQVGMSVGSLLVASMYDASGSYQTAWGVLLVLTALTLFSWIASYSRSRKYCSDAHLTKINNSEKIVAE</sequence>
<feature type="transmembrane region" description="Helical" evidence="6">
    <location>
        <begin position="386"/>
        <end position="406"/>
    </location>
</feature>
<proteinExistence type="predicted"/>
<evidence type="ECO:0000256" key="2">
    <source>
        <dbReference type="ARBA" id="ARBA00022448"/>
    </source>
</evidence>
<gene>
    <name evidence="8" type="ORF">CBF27_09880</name>
</gene>
<feature type="transmembrane region" description="Helical" evidence="6">
    <location>
        <begin position="103"/>
        <end position="124"/>
    </location>
</feature>
<feature type="transmembrane region" description="Helical" evidence="6">
    <location>
        <begin position="47"/>
        <end position="67"/>
    </location>
</feature>
<dbReference type="PROSITE" id="PS50850">
    <property type="entry name" value="MFS"/>
    <property type="match status" value="1"/>
</dbReference>
<dbReference type="PANTHER" id="PTHR11360">
    <property type="entry name" value="MONOCARBOXYLATE TRANSPORTER"/>
    <property type="match status" value="1"/>
</dbReference>
<dbReference type="Proteomes" id="UP000286773">
    <property type="component" value="Unassembled WGS sequence"/>
</dbReference>
<name>A0A430ARD7_9ENTE</name>
<feature type="transmembrane region" description="Helical" evidence="6">
    <location>
        <begin position="79"/>
        <end position="97"/>
    </location>
</feature>
<dbReference type="Pfam" id="PF07690">
    <property type="entry name" value="MFS_1"/>
    <property type="match status" value="1"/>
</dbReference>
<dbReference type="InterPro" id="IPR036259">
    <property type="entry name" value="MFS_trans_sf"/>
</dbReference>
<dbReference type="InterPro" id="IPR005828">
    <property type="entry name" value="MFS_sugar_transport-like"/>
</dbReference>
<evidence type="ECO:0000256" key="6">
    <source>
        <dbReference type="SAM" id="Phobius"/>
    </source>
</evidence>
<accession>A0A430ARD7</accession>
<feature type="transmembrane region" description="Helical" evidence="6">
    <location>
        <begin position="234"/>
        <end position="256"/>
    </location>
</feature>
<dbReference type="InterPro" id="IPR020846">
    <property type="entry name" value="MFS_dom"/>
</dbReference>
<evidence type="ECO:0000313" key="9">
    <source>
        <dbReference type="Proteomes" id="UP000286773"/>
    </source>
</evidence>
<feature type="transmembrane region" description="Helical" evidence="6">
    <location>
        <begin position="323"/>
        <end position="345"/>
    </location>
</feature>
<dbReference type="PANTHER" id="PTHR11360:SF290">
    <property type="entry name" value="MONOCARBOXYLATE MFS PERMEASE"/>
    <property type="match status" value="1"/>
</dbReference>
<dbReference type="RefSeq" id="WP_126814145.1">
    <property type="nucleotide sequence ID" value="NZ_NGKC01000011.1"/>
</dbReference>
<dbReference type="GO" id="GO:0022857">
    <property type="term" value="F:transmembrane transporter activity"/>
    <property type="evidence" value="ECO:0007669"/>
    <property type="project" value="InterPro"/>
</dbReference>
<reference evidence="8 9" key="1">
    <citation type="submission" date="2017-05" db="EMBL/GenBank/DDBJ databases">
        <title>Vagococcus spp. assemblies.</title>
        <authorList>
            <person name="Gulvik C.A."/>
        </authorList>
    </citation>
    <scope>NUCLEOTIDE SEQUENCE [LARGE SCALE GENOMIC DNA]</scope>
    <source>
        <strain evidence="8 9">LMG 24798</strain>
    </source>
</reference>
<dbReference type="Pfam" id="PF00083">
    <property type="entry name" value="Sugar_tr"/>
    <property type="match status" value="1"/>
</dbReference>
<feature type="domain" description="Major facilitator superfamily (MFS) profile" evidence="7">
    <location>
        <begin position="1"/>
        <end position="415"/>
    </location>
</feature>
<organism evidence="8 9">
    <name type="scientific">Vagococcus acidifermentans</name>
    <dbReference type="NCBI Taxonomy" id="564710"/>
    <lineage>
        <taxon>Bacteria</taxon>
        <taxon>Bacillati</taxon>
        <taxon>Bacillota</taxon>
        <taxon>Bacilli</taxon>
        <taxon>Lactobacillales</taxon>
        <taxon>Enterococcaceae</taxon>
        <taxon>Vagococcus</taxon>
    </lineage>
</organism>
<keyword evidence="5 6" id="KW-0472">Membrane</keyword>
<protein>
    <submittedName>
        <fullName evidence="8">MFS transporter</fullName>
    </submittedName>
</protein>
<comment type="subcellular location">
    <subcellularLocation>
        <location evidence="1">Cell membrane</location>
        <topology evidence="1">Multi-pass membrane protein</topology>
    </subcellularLocation>
</comment>
<evidence type="ECO:0000259" key="7">
    <source>
        <dbReference type="PROSITE" id="PS50850"/>
    </source>
</evidence>
<comment type="caution">
    <text evidence="8">The sequence shown here is derived from an EMBL/GenBank/DDBJ whole genome shotgun (WGS) entry which is preliminary data.</text>
</comment>
<evidence type="ECO:0000256" key="1">
    <source>
        <dbReference type="ARBA" id="ARBA00004651"/>
    </source>
</evidence>
<dbReference type="EMBL" id="NGKC01000011">
    <property type="protein sequence ID" value="RSU10618.1"/>
    <property type="molecule type" value="Genomic_DNA"/>
</dbReference>
<dbReference type="GO" id="GO:0005886">
    <property type="term" value="C:plasma membrane"/>
    <property type="evidence" value="ECO:0007669"/>
    <property type="project" value="UniProtKB-SubCell"/>
</dbReference>
<keyword evidence="9" id="KW-1185">Reference proteome</keyword>
<dbReference type="SUPFAM" id="SSF103473">
    <property type="entry name" value="MFS general substrate transporter"/>
    <property type="match status" value="1"/>
</dbReference>
<dbReference type="AlphaFoldDB" id="A0A430ARD7"/>
<feature type="transmembrane region" description="Helical" evidence="6">
    <location>
        <begin position="268"/>
        <end position="287"/>
    </location>
</feature>
<evidence type="ECO:0000256" key="3">
    <source>
        <dbReference type="ARBA" id="ARBA00022692"/>
    </source>
</evidence>
<evidence type="ECO:0000313" key="8">
    <source>
        <dbReference type="EMBL" id="RSU10618.1"/>
    </source>
</evidence>
<feature type="transmembrane region" description="Helical" evidence="6">
    <location>
        <begin position="294"/>
        <end position="317"/>
    </location>
</feature>
<keyword evidence="3 6" id="KW-0812">Transmembrane</keyword>
<feature type="transmembrane region" description="Helical" evidence="6">
    <location>
        <begin position="136"/>
        <end position="156"/>
    </location>
</feature>
<evidence type="ECO:0000256" key="5">
    <source>
        <dbReference type="ARBA" id="ARBA00023136"/>
    </source>
</evidence>
<keyword evidence="2" id="KW-0813">Transport</keyword>
<feature type="transmembrane region" description="Helical" evidence="6">
    <location>
        <begin position="168"/>
        <end position="188"/>
    </location>
</feature>
<dbReference type="OrthoDB" id="182417at2"/>